<feature type="domain" description="Nudix hydrolase" evidence="4">
    <location>
        <begin position="5"/>
        <end position="146"/>
    </location>
</feature>
<dbReference type="PANTHER" id="PTHR43046:SF12">
    <property type="entry name" value="GDP-MANNOSE MANNOSYL HYDROLASE"/>
    <property type="match status" value="1"/>
</dbReference>
<sequence>MTRPAHRRVSRILLFDEQERLLLLKTASPVLAVPVIRWITPGGGVDDHESHSQGAIRELFEETGLRVDSVGEPIWTLSGQSTFNDGHVQTTYTEFFCVRTTSFEPVRHHWMPNEFIDIHDVRWWSVTDLATTTEAYAPLNLIDIVAATAATDT</sequence>
<protein>
    <submittedName>
        <fullName evidence="5">Unannotated protein</fullName>
    </submittedName>
</protein>
<accession>A0A6J7FQE4</accession>
<dbReference type="InterPro" id="IPR015797">
    <property type="entry name" value="NUDIX_hydrolase-like_dom_sf"/>
</dbReference>
<comment type="cofactor">
    <cofactor evidence="1">
        <name>Mg(2+)</name>
        <dbReference type="ChEBI" id="CHEBI:18420"/>
    </cofactor>
</comment>
<dbReference type="CDD" id="cd04685">
    <property type="entry name" value="NUDIX_Hydrolase"/>
    <property type="match status" value="1"/>
</dbReference>
<dbReference type="PROSITE" id="PS00893">
    <property type="entry name" value="NUDIX_BOX"/>
    <property type="match status" value="1"/>
</dbReference>
<dbReference type="PANTHER" id="PTHR43046">
    <property type="entry name" value="GDP-MANNOSE MANNOSYL HYDROLASE"/>
    <property type="match status" value="1"/>
</dbReference>
<dbReference type="AlphaFoldDB" id="A0A6J7FQE4"/>
<evidence type="ECO:0000256" key="1">
    <source>
        <dbReference type="ARBA" id="ARBA00001946"/>
    </source>
</evidence>
<dbReference type="InterPro" id="IPR020084">
    <property type="entry name" value="NUDIX_hydrolase_CS"/>
</dbReference>
<keyword evidence="2" id="KW-0378">Hydrolase</keyword>
<dbReference type="SUPFAM" id="SSF55811">
    <property type="entry name" value="Nudix"/>
    <property type="match status" value="1"/>
</dbReference>
<reference evidence="5" key="1">
    <citation type="submission" date="2020-05" db="EMBL/GenBank/DDBJ databases">
        <authorList>
            <person name="Chiriac C."/>
            <person name="Salcher M."/>
            <person name="Ghai R."/>
            <person name="Kavagutti S V."/>
        </authorList>
    </citation>
    <scope>NUCLEOTIDE SEQUENCE</scope>
</reference>
<dbReference type="Gene3D" id="3.90.79.10">
    <property type="entry name" value="Nucleoside Triphosphate Pyrophosphohydrolase"/>
    <property type="match status" value="1"/>
</dbReference>
<proteinExistence type="predicted"/>
<dbReference type="GO" id="GO:0016787">
    <property type="term" value="F:hydrolase activity"/>
    <property type="evidence" value="ECO:0007669"/>
    <property type="project" value="UniProtKB-KW"/>
</dbReference>
<evidence type="ECO:0000259" key="4">
    <source>
        <dbReference type="PROSITE" id="PS51462"/>
    </source>
</evidence>
<dbReference type="Pfam" id="PF00293">
    <property type="entry name" value="NUDIX"/>
    <property type="match status" value="1"/>
</dbReference>
<name>A0A6J7FQE4_9ZZZZ</name>
<evidence type="ECO:0000256" key="2">
    <source>
        <dbReference type="ARBA" id="ARBA00022801"/>
    </source>
</evidence>
<keyword evidence="3" id="KW-0460">Magnesium</keyword>
<organism evidence="5">
    <name type="scientific">freshwater metagenome</name>
    <dbReference type="NCBI Taxonomy" id="449393"/>
    <lineage>
        <taxon>unclassified sequences</taxon>
        <taxon>metagenomes</taxon>
        <taxon>ecological metagenomes</taxon>
    </lineage>
</organism>
<evidence type="ECO:0000256" key="3">
    <source>
        <dbReference type="ARBA" id="ARBA00022842"/>
    </source>
</evidence>
<dbReference type="PROSITE" id="PS51462">
    <property type="entry name" value="NUDIX"/>
    <property type="match status" value="1"/>
</dbReference>
<gene>
    <name evidence="5" type="ORF">UFOPK3516_00666</name>
</gene>
<dbReference type="EMBL" id="CAFBMB010000037">
    <property type="protein sequence ID" value="CAB4895595.1"/>
    <property type="molecule type" value="Genomic_DNA"/>
</dbReference>
<dbReference type="InterPro" id="IPR000086">
    <property type="entry name" value="NUDIX_hydrolase_dom"/>
</dbReference>
<evidence type="ECO:0000313" key="5">
    <source>
        <dbReference type="EMBL" id="CAB4895595.1"/>
    </source>
</evidence>